<evidence type="ECO:0000256" key="1">
    <source>
        <dbReference type="SAM" id="MobiDB-lite"/>
    </source>
</evidence>
<feature type="compositionally biased region" description="Polar residues" evidence="1">
    <location>
        <begin position="49"/>
        <end position="72"/>
    </location>
</feature>
<sequence>MRHPSPFPAVGGLRRSPWNNSSPRAPGLTPRHVQAQRFQSLSPPRETADANSTPRLNPGTFGTDSNALSSVNWCGSTNLPAWPLTAHSVQLPTNSSERTPLRRHPSPSPLGSRGASVTQRSLGSGQAPGSRTRPTASCGQVSPGGTTPTGARISSPASGSPPRRMCKAPSLAHLRNATSEYDGQPETARSLHHSSSNGNTSRDSLSSQATRAFLDHRGDKVLSSQATRALAECRIQRVGVQSKDRRVSGTSSTRSSEGSEVSLKTGLASTVRPPQVGGVSGQALAPQLPQLSAVMEGALVVPVVPRPPATDAVSGRAPARAGMLRWQPLQEDVVPGFETAEEKRIEPTQEATLTKADGSGSSSSNPTLISRSSVRSSHVGVSDLTQSDVESVCSSRRGATPTRFDRSRLLSRSGSAVALSGKSSRASRSTSDLGQKIDTSLLSPTKSVARFEQFSARQRVLGSPATMTRSTRPSQMPTVEIQDTVEIAQALRLSTSEGSEALVYEPIHAVDHVASTTWAEGTSLLSTQLHVAADSPSSVLEVKAHVPEVPCSHSTREPELVCDHDFAVSSRLELLATPREGSGPAYGHPVESCCQTTPPEVTTPSKSGGALEIEENEVTQTKVAAISRPRSTSQKPLHKQVGAASRRGLTPRPLNRSSLSSTGSATTLSKLPVRLCQRTTSELPQKPESSATVSSKKSGSRSSQLPAHGVNGLGSAVVSNKSSVRCPAFQGTETPTHESGIGSPLMTTRSSARFSQMSPENVNIKDKVKPVESLPVRTPRSSTSSLKPVKPLEIQEPLETEEVLTEVEDVQQVPVCQPSGVEDISTLSLHVPGGPCAGAPEPEVVYDAFLDVRSQAEVPSSHTSLEPEVVCDSVADVARSQLGATPPACEPAGEPVHESCSQIALSGTTTPSTCAGAVKLEDGIHSCSTLQAEETCSRPLSFEGLELSGDSSIQSQGLENVEVHLDDIADLVRFQEAALTLDDTAPEDPEMSRLLDGLFTQLVPDVSAMAGLDSFQDLRPTGSLTAGSPFMKLSPRAHDASEQHGAEDEDGTSDSLALDARSLLYGVTGASQVHGEPNILGIDARSLMYGVTGVGVVHSPTAPLILDSGPFEGGPFWNKRDARMIIAKEGCEEELIMTGDLNSLAKRGIEASVTAPMPVPQSNLKAKGSAIVKHCIDLLAQALEVPADAEVPDSELATVCFETREQRLVWRDILNEAVSQHGVKALYSLFDVESSPGGYPRPPPSTTGSHGIASAVVSHERIVAPSGAGLIIMPNLGDGVGPSASFQPSLPLPVRGDCDETVSIMSTPRTSPNRYPPSTRSSPAPRSVFAISLSESEEEQTSVDDRRATPSDWRFSAPCTGPKPACSGPLCAPAG</sequence>
<feature type="compositionally biased region" description="Polar residues" evidence="1">
    <location>
        <begin position="383"/>
        <end position="394"/>
    </location>
</feature>
<feature type="region of interest" description="Disordered" evidence="1">
    <location>
        <begin position="240"/>
        <end position="268"/>
    </location>
</feature>
<feature type="compositionally biased region" description="Low complexity" evidence="1">
    <location>
        <begin position="248"/>
        <end position="262"/>
    </location>
</feature>
<feature type="compositionally biased region" description="Low complexity" evidence="1">
    <location>
        <begin position="1316"/>
        <end position="1327"/>
    </location>
</feature>
<feature type="compositionally biased region" description="Low complexity" evidence="1">
    <location>
        <begin position="370"/>
        <end position="382"/>
    </location>
</feature>
<feature type="region of interest" description="Disordered" evidence="1">
    <location>
        <begin position="340"/>
        <end position="407"/>
    </location>
</feature>
<feature type="region of interest" description="Disordered" evidence="1">
    <location>
        <begin position="90"/>
        <end position="212"/>
    </location>
</feature>
<feature type="compositionally biased region" description="Polar residues" evidence="1">
    <location>
        <begin position="593"/>
        <end position="606"/>
    </location>
</feature>
<feature type="compositionally biased region" description="Polar residues" evidence="1">
    <location>
        <begin position="115"/>
        <end position="149"/>
    </location>
</feature>
<feature type="region of interest" description="Disordered" evidence="1">
    <location>
        <begin position="1"/>
        <end position="72"/>
    </location>
</feature>
<feature type="region of interest" description="Disordered" evidence="1">
    <location>
        <begin position="579"/>
        <end position="714"/>
    </location>
</feature>
<name>A0A7S1AA40_NOCSC</name>
<reference evidence="2" key="1">
    <citation type="submission" date="2021-01" db="EMBL/GenBank/DDBJ databases">
        <authorList>
            <person name="Corre E."/>
            <person name="Pelletier E."/>
            <person name="Niang G."/>
            <person name="Scheremetjew M."/>
            <person name="Finn R."/>
            <person name="Kale V."/>
            <person name="Holt S."/>
            <person name="Cochrane G."/>
            <person name="Meng A."/>
            <person name="Brown T."/>
            <person name="Cohen L."/>
        </authorList>
    </citation>
    <scope>NUCLEOTIDE SEQUENCE</scope>
</reference>
<feature type="compositionally biased region" description="Low complexity" evidence="1">
    <location>
        <begin position="657"/>
        <end position="671"/>
    </location>
</feature>
<feature type="compositionally biased region" description="Low complexity" evidence="1">
    <location>
        <begin position="689"/>
        <end position="703"/>
    </location>
</feature>
<feature type="compositionally biased region" description="Polar residues" evidence="1">
    <location>
        <begin position="359"/>
        <end position="369"/>
    </location>
</feature>
<proteinExistence type="predicted"/>
<feature type="region of interest" description="Disordered" evidence="1">
    <location>
        <begin position="1305"/>
        <end position="1375"/>
    </location>
</feature>
<dbReference type="EMBL" id="HBFQ01030987">
    <property type="protein sequence ID" value="CAD8847488.1"/>
    <property type="molecule type" value="Transcribed_RNA"/>
</dbReference>
<protein>
    <submittedName>
        <fullName evidence="2">Uncharacterized protein</fullName>
    </submittedName>
</protein>
<accession>A0A7S1AA40</accession>
<evidence type="ECO:0000313" key="2">
    <source>
        <dbReference type="EMBL" id="CAD8847488.1"/>
    </source>
</evidence>
<feature type="compositionally biased region" description="Polar residues" evidence="1">
    <location>
        <begin position="193"/>
        <end position="210"/>
    </location>
</feature>
<gene>
    <name evidence="2" type="ORF">NSCI0253_LOCUS21838</name>
</gene>
<organism evidence="2">
    <name type="scientific">Noctiluca scintillans</name>
    <name type="common">Sea sparkle</name>
    <name type="synonym">Red tide dinoflagellate</name>
    <dbReference type="NCBI Taxonomy" id="2966"/>
    <lineage>
        <taxon>Eukaryota</taxon>
        <taxon>Sar</taxon>
        <taxon>Alveolata</taxon>
        <taxon>Dinophyceae</taxon>
        <taxon>Noctilucales</taxon>
        <taxon>Noctilucaceae</taxon>
        <taxon>Noctiluca</taxon>
    </lineage>
</organism>